<name>A0A7U7KCR7_ACIBA</name>
<proteinExistence type="predicted"/>
<evidence type="ECO:0000313" key="2">
    <source>
        <dbReference type="Proteomes" id="UP000066661"/>
    </source>
</evidence>
<dbReference type="RefSeq" id="WP_058207701.1">
    <property type="nucleotide sequence ID" value="NZ_CAUYZO010000005.1"/>
</dbReference>
<dbReference type="Proteomes" id="UP000066661">
    <property type="component" value="Chromosome I"/>
</dbReference>
<organism evidence="1 2">
    <name type="scientific">Acinetobacter baumannii</name>
    <dbReference type="NCBI Taxonomy" id="470"/>
    <lineage>
        <taxon>Bacteria</taxon>
        <taxon>Pseudomonadati</taxon>
        <taxon>Pseudomonadota</taxon>
        <taxon>Gammaproteobacteria</taxon>
        <taxon>Moraxellales</taxon>
        <taxon>Moraxellaceae</taxon>
        <taxon>Acinetobacter</taxon>
        <taxon>Acinetobacter calcoaceticus/baumannii complex</taxon>
    </lineage>
</organism>
<sequence>MATIQKNLEMVNFVCKFGDADLLDLLDLFDEVVYPAFFNLNNKRKYRGSDYYFKNVEMLDLGKDPLGSKNLIAIAGRFIKNTELSREQYENDRGELIRDSQGMPSAPSAIFVLMLNSHRLLYVAETKFAPNLNTFKATVESFFRSEKNKYSKELDRDKQAKFKVKFGAPEITITPLSTEKNVFEHLRQFEKIKKVKVTLNDRNSEFNASKMFDDIHLATKKMNSTTSVEFKNLKEGLDKDETPKEIAAALKQDNQIVKVEGITQDGENLTLSNEDFKLQKKINLVQENIKKTVSNMVLAFKNVVKSGDITVKKTDTKTQNILDKIDPKSITIVKNEEETG</sequence>
<evidence type="ECO:0008006" key="3">
    <source>
        <dbReference type="Google" id="ProtNLM"/>
    </source>
</evidence>
<evidence type="ECO:0000313" key="1">
    <source>
        <dbReference type="EMBL" id="CUW34307.1"/>
    </source>
</evidence>
<gene>
    <name evidence="1" type="ORF">ABR2091_0900</name>
</gene>
<reference evidence="1 2" key="1">
    <citation type="submission" date="2015-12" db="EMBL/GenBank/DDBJ databases">
        <authorList>
            <person name="Wibberg D."/>
        </authorList>
    </citation>
    <scope>NUCLEOTIDE SEQUENCE [LARGE SCALE GENOMIC DNA]</scope>
    <source>
        <strain evidence="1">R2091</strain>
    </source>
</reference>
<dbReference type="AlphaFoldDB" id="A0A7U7KCR7"/>
<dbReference type="EMBL" id="LN997846">
    <property type="protein sequence ID" value="CUW34307.1"/>
    <property type="molecule type" value="Genomic_DNA"/>
</dbReference>
<accession>A0A7U7KCR7</accession>
<protein>
    <recommendedName>
        <fullName evidence="3">DUF4747 family protein</fullName>
    </recommendedName>
</protein>